<reference evidence="3 4" key="2">
    <citation type="submission" date="2016-12" db="EMBL/GenBank/DDBJ databases">
        <title>Genome sequencing and description of Paenibacillus sp. nov. from high altitude lake in the Indian Trans- Himalayas.</title>
        <authorList>
            <person name="Kiran S."/>
            <person name="Swarnkar M.K."/>
            <person name="Rana A."/>
            <person name="Tewari R."/>
            <person name="Gulati A."/>
        </authorList>
    </citation>
    <scope>NUCLEOTIDE SEQUENCE [LARGE SCALE GENOMIC DNA]</scope>
    <source>
        <strain evidence="3 4">IHBB 9951</strain>
    </source>
</reference>
<evidence type="ECO:0000313" key="2">
    <source>
        <dbReference type="EMBL" id="ANY75583.1"/>
    </source>
</evidence>
<name>A0A1B2E6J0_9BACL</name>
<reference evidence="2" key="1">
    <citation type="submission" date="2016-08" db="EMBL/GenBank/DDBJ databases">
        <title>Complete Genome Seqeunce of Paenibacillus sp. nov. IHBB 9852 from high altitute lake of Indian trans-Himalayas.</title>
        <authorList>
            <person name="Kiran S."/>
            <person name="Swarnkar M.K."/>
            <person name="Rana A."/>
            <person name="Tewari R."/>
            <person name="Gulati A."/>
        </authorList>
    </citation>
    <scope>NUCLEOTIDE SEQUENCE [LARGE SCALE GENOMIC DNA]</scope>
    <source>
        <strain evidence="2">IHBB 9852</strain>
    </source>
</reference>
<keyword evidence="4" id="KW-1185">Reference proteome</keyword>
<dbReference type="AlphaFoldDB" id="A0A1B2E6J0"/>
<feature type="coiled-coil region" evidence="1">
    <location>
        <begin position="114"/>
        <end position="141"/>
    </location>
</feature>
<dbReference type="EMBL" id="CP016809">
    <property type="protein sequence ID" value="ANY75583.1"/>
    <property type="molecule type" value="Genomic_DNA"/>
</dbReference>
<dbReference type="KEGG" id="pib:BBD41_25080"/>
<evidence type="ECO:0000313" key="4">
    <source>
        <dbReference type="Proteomes" id="UP000189059"/>
    </source>
</evidence>
<protein>
    <submittedName>
        <fullName evidence="2">Uncharacterized protein</fullName>
    </submittedName>
</protein>
<evidence type="ECO:0000256" key="1">
    <source>
        <dbReference type="SAM" id="Coils"/>
    </source>
</evidence>
<dbReference type="OrthoDB" id="9134523at2"/>
<dbReference type="EMBL" id="MRVI01000001">
    <property type="protein sequence ID" value="OOC62242.1"/>
    <property type="molecule type" value="Genomic_DNA"/>
</dbReference>
<dbReference type="Proteomes" id="UP000189059">
    <property type="component" value="Unassembled WGS sequence"/>
</dbReference>
<keyword evidence="1" id="KW-0175">Coiled coil</keyword>
<evidence type="ECO:0000313" key="3">
    <source>
        <dbReference type="EMBL" id="OOC62242.1"/>
    </source>
</evidence>
<accession>A0A1B2E6J0</accession>
<organism evidence="2">
    <name type="scientific">Paenibacillus ihbetae</name>
    <dbReference type="NCBI Taxonomy" id="1870820"/>
    <lineage>
        <taxon>Bacteria</taxon>
        <taxon>Bacillati</taxon>
        <taxon>Bacillota</taxon>
        <taxon>Bacilli</taxon>
        <taxon>Bacillales</taxon>
        <taxon>Paenibacillaceae</taxon>
        <taxon>Paenibacillus</taxon>
    </lineage>
</organism>
<dbReference type="RefSeq" id="WP_028405569.1">
    <property type="nucleotide sequence ID" value="NZ_CP016809.1"/>
</dbReference>
<sequence>MKQTRLLDSDHSKELFAYFGLAVYYSQALEQQLANLLMLIKLSQGNVPSEEDFAELYQRKLSSSLGQLVHEIQHYFPFSEEETVQLKKVWKQRNYIVHDYFKERIHETFSPAGRSRMIRELTAFKDQAQALEQKLQGYSKEMYVKLGLDGEKSV</sequence>
<gene>
    <name evidence="3" type="ORF">BBD40_10460</name>
    <name evidence="2" type="ORF">BBD41_25080</name>
</gene>
<dbReference type="GeneID" id="48311575"/>
<proteinExistence type="predicted"/>